<evidence type="ECO:0000256" key="2">
    <source>
        <dbReference type="SAM" id="MobiDB-lite"/>
    </source>
</evidence>
<keyword evidence="5" id="KW-1185">Reference proteome</keyword>
<reference evidence="4" key="1">
    <citation type="submission" date="2021-12" db="EMBL/GenBank/DDBJ databases">
        <title>Discovery of the Pendulisporaceae a myxobacterial family with distinct sporulation behavior and unique specialized metabolism.</title>
        <authorList>
            <person name="Garcia R."/>
            <person name="Popoff A."/>
            <person name="Bader C.D."/>
            <person name="Loehr J."/>
            <person name="Walesch S."/>
            <person name="Walt C."/>
            <person name="Boldt J."/>
            <person name="Bunk B."/>
            <person name="Haeckl F.J.F.P.J."/>
            <person name="Gunesch A.P."/>
            <person name="Birkelbach J."/>
            <person name="Nuebel U."/>
            <person name="Pietschmann T."/>
            <person name="Bach T."/>
            <person name="Mueller R."/>
        </authorList>
    </citation>
    <scope>NUCLEOTIDE SEQUENCE</scope>
    <source>
        <strain evidence="4">MSr11367</strain>
    </source>
</reference>
<dbReference type="EMBL" id="CP089983">
    <property type="protein sequence ID" value="WXB08786.1"/>
    <property type="molecule type" value="Genomic_DNA"/>
</dbReference>
<dbReference type="Proteomes" id="UP001374803">
    <property type="component" value="Chromosome"/>
</dbReference>
<keyword evidence="1" id="KW-0175">Coiled coil</keyword>
<feature type="transmembrane region" description="Helical" evidence="3">
    <location>
        <begin position="152"/>
        <end position="172"/>
    </location>
</feature>
<keyword evidence="3" id="KW-0812">Transmembrane</keyword>
<feature type="coiled-coil region" evidence="1">
    <location>
        <begin position="9"/>
        <end position="56"/>
    </location>
</feature>
<accession>A0ABZ2LI01</accession>
<name>A0ABZ2LI01_9BACT</name>
<keyword evidence="3" id="KW-1133">Transmembrane helix</keyword>
<evidence type="ECO:0000313" key="5">
    <source>
        <dbReference type="Proteomes" id="UP001374803"/>
    </source>
</evidence>
<feature type="region of interest" description="Disordered" evidence="2">
    <location>
        <begin position="199"/>
        <end position="239"/>
    </location>
</feature>
<sequence>MKMPFRDDLSALETRRATLERELSEIRERKRELTGLEEREKQLERQLQEARAVLADMPGASPPVPSLLDHVRVASPCDAPWDEMEGNGRVRFCLRCERNVYNLSAMPREEAEELLRSRGDLCIRLYRREDETVITSDCPVGMQMRRSQRRRLALVALGGGLLATGAGAFAAAESQGEMQLPLEPIPETQVLQGGMLPPPTFTLTDDPNADEVAPAHPNGKGSGRSTVFMGRPPRPHTIK</sequence>
<organism evidence="4 5">
    <name type="scientific">Pendulispora rubella</name>
    <dbReference type="NCBI Taxonomy" id="2741070"/>
    <lineage>
        <taxon>Bacteria</taxon>
        <taxon>Pseudomonadati</taxon>
        <taxon>Myxococcota</taxon>
        <taxon>Myxococcia</taxon>
        <taxon>Myxococcales</taxon>
        <taxon>Sorangiineae</taxon>
        <taxon>Pendulisporaceae</taxon>
        <taxon>Pendulispora</taxon>
    </lineage>
</organism>
<evidence type="ECO:0000256" key="3">
    <source>
        <dbReference type="SAM" id="Phobius"/>
    </source>
</evidence>
<evidence type="ECO:0000313" key="4">
    <source>
        <dbReference type="EMBL" id="WXB08786.1"/>
    </source>
</evidence>
<proteinExistence type="predicted"/>
<keyword evidence="3" id="KW-0472">Membrane</keyword>
<gene>
    <name evidence="4" type="ORF">LVJ94_16290</name>
</gene>
<evidence type="ECO:0000256" key="1">
    <source>
        <dbReference type="SAM" id="Coils"/>
    </source>
</evidence>
<dbReference type="RefSeq" id="WP_394838462.1">
    <property type="nucleotide sequence ID" value="NZ_CP089929.1"/>
</dbReference>
<protein>
    <submittedName>
        <fullName evidence="4">Uncharacterized protein</fullName>
    </submittedName>
</protein>